<sequence>MDINALYLLIEDLMSYERFKDEIKKREKEYDGLLNEEAIAYMIVDELGRNPGNKMKIADLYDGINATIEAKIKRIGSVETRKNGELRVMRVDIYDDTGSCQLVLWNEEIDKIGMQLKPEMKIKIINGYVRENIYGLQVSLGRWGIIVFQ</sequence>
<accession>B5ICH9</accession>
<keyword evidence="3" id="KW-1185">Reference proteome</keyword>
<dbReference type="eggNOG" id="arCOG01510">
    <property type="taxonomic scope" value="Archaea"/>
</dbReference>
<dbReference type="CDD" id="cd04491">
    <property type="entry name" value="SoSSB_OBF"/>
    <property type="match status" value="1"/>
</dbReference>
<dbReference type="GeneID" id="8828210"/>
<dbReference type="InterPro" id="IPR012340">
    <property type="entry name" value="NA-bd_OB-fold"/>
</dbReference>
<dbReference type="HOGENOM" id="CLU_1745449_0_0_2"/>
<evidence type="ECO:0000313" key="2">
    <source>
        <dbReference type="EMBL" id="ADD09056.1"/>
    </source>
</evidence>
<feature type="domain" description="OB" evidence="1">
    <location>
        <begin position="68"/>
        <end position="142"/>
    </location>
</feature>
<evidence type="ECO:0000259" key="1">
    <source>
        <dbReference type="Pfam" id="PF01336"/>
    </source>
</evidence>
<dbReference type="AlphaFoldDB" id="B5ICH9"/>
<dbReference type="GO" id="GO:0003676">
    <property type="term" value="F:nucleic acid binding"/>
    <property type="evidence" value="ECO:0007669"/>
    <property type="project" value="InterPro"/>
</dbReference>
<dbReference type="KEGG" id="abi:Aboo_1248"/>
<evidence type="ECO:0000313" key="3">
    <source>
        <dbReference type="Proteomes" id="UP000001400"/>
    </source>
</evidence>
<organism evidence="2 3">
    <name type="scientific">Aciduliprofundum boonei (strain DSM 19572 / T469)</name>
    <dbReference type="NCBI Taxonomy" id="439481"/>
    <lineage>
        <taxon>Archaea</taxon>
        <taxon>Methanobacteriati</taxon>
        <taxon>Thermoplasmatota</taxon>
        <taxon>DHVE2 group</taxon>
        <taxon>Candidatus Aciduliprofundum</taxon>
    </lineage>
</organism>
<dbReference type="SUPFAM" id="SSF50249">
    <property type="entry name" value="Nucleic acid-binding proteins"/>
    <property type="match status" value="1"/>
</dbReference>
<dbReference type="Proteomes" id="UP000001400">
    <property type="component" value="Chromosome"/>
</dbReference>
<dbReference type="EMBL" id="CP001941">
    <property type="protein sequence ID" value="ADD09056.1"/>
    <property type="molecule type" value="Genomic_DNA"/>
</dbReference>
<reference evidence="2" key="1">
    <citation type="submission" date="2010-02" db="EMBL/GenBank/DDBJ databases">
        <title>Complete sequence of Aciduliprofundum boonei T469.</title>
        <authorList>
            <consortium name="US DOE Joint Genome Institute"/>
            <person name="Lucas S."/>
            <person name="Copeland A."/>
            <person name="Lapidus A."/>
            <person name="Cheng J.-F."/>
            <person name="Bruce D."/>
            <person name="Goodwin L."/>
            <person name="Pitluck S."/>
            <person name="Saunders E."/>
            <person name="Detter J.C."/>
            <person name="Han C."/>
            <person name="Tapia R."/>
            <person name="Land M."/>
            <person name="Hauser L."/>
            <person name="Kyrpides N."/>
            <person name="Mikhailova N."/>
            <person name="Flores G."/>
            <person name="Reysenbach A.-L."/>
            <person name="Woyke T."/>
        </authorList>
    </citation>
    <scope>NUCLEOTIDE SEQUENCE</scope>
    <source>
        <strain evidence="2">T469</strain>
    </source>
</reference>
<dbReference type="STRING" id="439481.Aboo_1248"/>
<dbReference type="RefSeq" id="WP_008083944.1">
    <property type="nucleotide sequence ID" value="NC_013926.1"/>
</dbReference>
<dbReference type="Pfam" id="PF01336">
    <property type="entry name" value="tRNA_anti-codon"/>
    <property type="match status" value="1"/>
</dbReference>
<gene>
    <name evidence="2" type="ordered locus">Aboo_1248</name>
</gene>
<name>B5ICH9_ACIB4</name>
<dbReference type="Gene3D" id="2.40.50.140">
    <property type="entry name" value="Nucleic acid-binding proteins"/>
    <property type="match status" value="1"/>
</dbReference>
<proteinExistence type="predicted"/>
<protein>
    <submittedName>
        <fullName evidence="2">Nucleic acid binding OB-fold tRNA/helicase-type</fullName>
    </submittedName>
</protein>
<dbReference type="OrthoDB" id="6262at2157"/>
<dbReference type="InterPro" id="IPR004365">
    <property type="entry name" value="NA-bd_OB_tRNA"/>
</dbReference>